<dbReference type="Proteomes" id="UP000030982">
    <property type="component" value="Unassembled WGS sequence"/>
</dbReference>
<feature type="domain" description="MacB-like periplasmic core" evidence="9">
    <location>
        <begin position="21"/>
        <end position="218"/>
    </location>
</feature>
<keyword evidence="2" id="KW-1003">Cell membrane</keyword>
<proteinExistence type="inferred from homology"/>
<keyword evidence="11" id="KW-1185">Reference proteome</keyword>
<evidence type="ECO:0000256" key="5">
    <source>
        <dbReference type="ARBA" id="ARBA00023136"/>
    </source>
</evidence>
<gene>
    <name evidence="10" type="ORF">LK10_09330</name>
</gene>
<comment type="subcellular location">
    <subcellularLocation>
        <location evidence="1">Cell membrane</location>
        <topology evidence="1">Multi-pass membrane protein</topology>
    </subcellularLocation>
</comment>
<evidence type="ECO:0000259" key="8">
    <source>
        <dbReference type="Pfam" id="PF02687"/>
    </source>
</evidence>
<feature type="transmembrane region" description="Helical" evidence="7">
    <location>
        <begin position="21"/>
        <end position="42"/>
    </location>
</feature>
<dbReference type="Pfam" id="PF02687">
    <property type="entry name" value="FtsX"/>
    <property type="match status" value="1"/>
</dbReference>
<evidence type="ECO:0000259" key="9">
    <source>
        <dbReference type="Pfam" id="PF12704"/>
    </source>
</evidence>
<comment type="caution">
    <text evidence="10">The sequence shown here is derived from an EMBL/GenBank/DDBJ whole genome shotgun (WGS) entry which is preliminary data.</text>
</comment>
<feature type="transmembrane region" description="Helical" evidence="7">
    <location>
        <begin position="340"/>
        <end position="369"/>
    </location>
</feature>
<dbReference type="OrthoDB" id="9780560at2"/>
<keyword evidence="4 7" id="KW-1133">Transmembrane helix</keyword>
<dbReference type="AlphaFoldDB" id="A0A0B2AN59"/>
<keyword evidence="3 7" id="KW-0812">Transmembrane</keyword>
<feature type="transmembrane region" description="Helical" evidence="7">
    <location>
        <begin position="389"/>
        <end position="411"/>
    </location>
</feature>
<name>A0A0B2AN59_9MICC</name>
<feature type="domain" description="ABC3 transporter permease C-terminal" evidence="8">
    <location>
        <begin position="299"/>
        <end position="421"/>
    </location>
</feature>
<sequence>MKPLEILKTAIANSVRSKLRTTLTILAIFVGAFTLTITNGLGTGISNYIDSQVAAVGSSNSFTVSKTNTNTAPGAGPAKYDPSTRVLAAGGRPGATELALSQADLKSIAAVPGITAVTPLTRVSPAYIEWNGHDKYQLSVLPLAGAQPQLAAGSSLDDSSSQSQIVLPVTYVGPLGLSDNNQAVGQTVVIGIDDAAGNMHEVSAQIVGIEQSSLLGVSGGFINKALSTALSNAQGTGAPAAAKDAFADATATFAPSTQAQINTMKSQLSAKGYTAQTLDDRIGTVKTVINAIIGVLDAFAVIALVAAGFGIVNTLLMSVQERTREIGLMKAMGMGSGSVFALFSTEAAFIGFLGSAIGSAVAIGIGTVVSRALARGPLSDLGGLHVLSFAPASVAVVIILVMVIAFVAGTLPAWRAARQNPIDALRYE</sequence>
<comment type="similarity">
    <text evidence="6">Belongs to the ABC-4 integral membrane protein family.</text>
</comment>
<evidence type="ECO:0000256" key="6">
    <source>
        <dbReference type="ARBA" id="ARBA00038076"/>
    </source>
</evidence>
<keyword evidence="5 7" id="KW-0472">Membrane</keyword>
<organism evidence="10 11">
    <name type="scientific">Sinomonas humi</name>
    <dbReference type="NCBI Taxonomy" id="1338436"/>
    <lineage>
        <taxon>Bacteria</taxon>
        <taxon>Bacillati</taxon>
        <taxon>Actinomycetota</taxon>
        <taxon>Actinomycetes</taxon>
        <taxon>Micrococcales</taxon>
        <taxon>Micrococcaceae</taxon>
        <taxon>Sinomonas</taxon>
    </lineage>
</organism>
<dbReference type="PANTHER" id="PTHR30572">
    <property type="entry name" value="MEMBRANE COMPONENT OF TRANSPORTER-RELATED"/>
    <property type="match status" value="1"/>
</dbReference>
<protein>
    <recommendedName>
        <fullName evidence="12">Permease</fullName>
    </recommendedName>
</protein>
<dbReference type="STRING" id="1338436.LK10_09330"/>
<evidence type="ECO:0000256" key="4">
    <source>
        <dbReference type="ARBA" id="ARBA00022989"/>
    </source>
</evidence>
<dbReference type="InterPro" id="IPR025857">
    <property type="entry name" value="MacB_PCD"/>
</dbReference>
<dbReference type="RefSeq" id="WP_043122755.1">
    <property type="nucleotide sequence ID" value="NZ_JTDL01000099.1"/>
</dbReference>
<dbReference type="GO" id="GO:0005886">
    <property type="term" value="C:plasma membrane"/>
    <property type="evidence" value="ECO:0007669"/>
    <property type="project" value="UniProtKB-SubCell"/>
</dbReference>
<evidence type="ECO:0008006" key="12">
    <source>
        <dbReference type="Google" id="ProtNLM"/>
    </source>
</evidence>
<evidence type="ECO:0000256" key="2">
    <source>
        <dbReference type="ARBA" id="ARBA00022475"/>
    </source>
</evidence>
<dbReference type="InterPro" id="IPR050250">
    <property type="entry name" value="Macrolide_Exporter_MacB"/>
</dbReference>
<dbReference type="PANTHER" id="PTHR30572:SF4">
    <property type="entry name" value="ABC TRANSPORTER PERMEASE YTRF"/>
    <property type="match status" value="1"/>
</dbReference>
<accession>A0A0B2AN59</accession>
<evidence type="ECO:0000313" key="10">
    <source>
        <dbReference type="EMBL" id="KHL03424.1"/>
    </source>
</evidence>
<evidence type="ECO:0000256" key="1">
    <source>
        <dbReference type="ARBA" id="ARBA00004651"/>
    </source>
</evidence>
<feature type="transmembrane region" description="Helical" evidence="7">
    <location>
        <begin position="298"/>
        <end position="319"/>
    </location>
</feature>
<dbReference type="EMBL" id="JTDL01000099">
    <property type="protein sequence ID" value="KHL03424.1"/>
    <property type="molecule type" value="Genomic_DNA"/>
</dbReference>
<dbReference type="GO" id="GO:0022857">
    <property type="term" value="F:transmembrane transporter activity"/>
    <property type="evidence" value="ECO:0007669"/>
    <property type="project" value="TreeGrafter"/>
</dbReference>
<evidence type="ECO:0000313" key="11">
    <source>
        <dbReference type="Proteomes" id="UP000030982"/>
    </source>
</evidence>
<evidence type="ECO:0000256" key="7">
    <source>
        <dbReference type="SAM" id="Phobius"/>
    </source>
</evidence>
<dbReference type="InterPro" id="IPR003838">
    <property type="entry name" value="ABC3_permease_C"/>
</dbReference>
<reference evidence="10 11" key="1">
    <citation type="submission" date="2014-09" db="EMBL/GenBank/DDBJ databases">
        <title>Genome sequence of Sinomonas sp. MUSC 117.</title>
        <authorList>
            <person name="Lee L.-H."/>
        </authorList>
    </citation>
    <scope>NUCLEOTIDE SEQUENCE [LARGE SCALE GENOMIC DNA]</scope>
    <source>
        <strain evidence="10 11">MUSC 117</strain>
    </source>
</reference>
<evidence type="ECO:0000256" key="3">
    <source>
        <dbReference type="ARBA" id="ARBA00022692"/>
    </source>
</evidence>
<dbReference type="Pfam" id="PF12704">
    <property type="entry name" value="MacB_PCD"/>
    <property type="match status" value="1"/>
</dbReference>